<dbReference type="Proteomes" id="UP000032180">
    <property type="component" value="Chromosome 4"/>
</dbReference>
<dbReference type="AlphaFoldDB" id="A0A0D9W744"/>
<keyword evidence="2" id="KW-1185">Reference proteome</keyword>
<protein>
    <submittedName>
        <fullName evidence="1">Uncharacterized protein</fullName>
    </submittedName>
</protein>
<accession>A0A0D9W744</accession>
<dbReference type="SUPFAM" id="SSF52058">
    <property type="entry name" value="L domain-like"/>
    <property type="match status" value="1"/>
</dbReference>
<evidence type="ECO:0000313" key="1">
    <source>
        <dbReference type="EnsemblPlants" id="LPERR04G15030.1"/>
    </source>
</evidence>
<dbReference type="EnsemblPlants" id="LPERR04G15030.1">
    <property type="protein sequence ID" value="LPERR04G15030.1"/>
    <property type="gene ID" value="LPERR04G15030"/>
</dbReference>
<dbReference type="Gene3D" id="3.80.10.10">
    <property type="entry name" value="Ribonuclease Inhibitor"/>
    <property type="match status" value="1"/>
</dbReference>
<reference evidence="1" key="3">
    <citation type="submission" date="2015-04" db="UniProtKB">
        <authorList>
            <consortium name="EnsemblPlants"/>
        </authorList>
    </citation>
    <scope>IDENTIFICATION</scope>
</reference>
<proteinExistence type="predicted"/>
<reference evidence="1 2" key="1">
    <citation type="submission" date="2012-08" db="EMBL/GenBank/DDBJ databases">
        <title>Oryza genome evolution.</title>
        <authorList>
            <person name="Wing R.A."/>
        </authorList>
    </citation>
    <scope>NUCLEOTIDE SEQUENCE</scope>
</reference>
<dbReference type="eggNOG" id="KOG4658">
    <property type="taxonomic scope" value="Eukaryota"/>
</dbReference>
<reference evidence="2" key="2">
    <citation type="submission" date="2013-12" db="EMBL/GenBank/DDBJ databases">
        <authorList>
            <person name="Yu Y."/>
            <person name="Lee S."/>
            <person name="de Baynast K."/>
            <person name="Wissotski M."/>
            <person name="Liu L."/>
            <person name="Talag J."/>
            <person name="Goicoechea J."/>
            <person name="Angelova A."/>
            <person name="Jetty R."/>
            <person name="Kudrna D."/>
            <person name="Golser W."/>
            <person name="Rivera L."/>
            <person name="Zhang J."/>
            <person name="Wing R."/>
        </authorList>
    </citation>
    <scope>NUCLEOTIDE SEQUENCE</scope>
</reference>
<name>A0A0D9W744_9ORYZ</name>
<dbReference type="HOGENOM" id="CLU_2187709_0_0_1"/>
<sequence>MNLKCCNYISQLPQVIEFLANLRHLELPCMDLWNVYMPCGISELTNLQTIHAIKFRSDSGSCGIADLVKLDNLRGEDCFSNIGDSKVQAWILGSNGMKLRLQISLVSNI</sequence>
<dbReference type="Gramene" id="LPERR04G15030.1">
    <property type="protein sequence ID" value="LPERR04G15030.1"/>
    <property type="gene ID" value="LPERR04G15030"/>
</dbReference>
<organism evidence="1 2">
    <name type="scientific">Leersia perrieri</name>
    <dbReference type="NCBI Taxonomy" id="77586"/>
    <lineage>
        <taxon>Eukaryota</taxon>
        <taxon>Viridiplantae</taxon>
        <taxon>Streptophyta</taxon>
        <taxon>Embryophyta</taxon>
        <taxon>Tracheophyta</taxon>
        <taxon>Spermatophyta</taxon>
        <taxon>Magnoliopsida</taxon>
        <taxon>Liliopsida</taxon>
        <taxon>Poales</taxon>
        <taxon>Poaceae</taxon>
        <taxon>BOP clade</taxon>
        <taxon>Oryzoideae</taxon>
        <taxon>Oryzeae</taxon>
        <taxon>Oryzinae</taxon>
        <taxon>Leersia</taxon>
    </lineage>
</organism>
<dbReference type="InterPro" id="IPR032675">
    <property type="entry name" value="LRR_dom_sf"/>
</dbReference>
<dbReference type="STRING" id="77586.A0A0D9W744"/>
<evidence type="ECO:0000313" key="2">
    <source>
        <dbReference type="Proteomes" id="UP000032180"/>
    </source>
</evidence>